<reference evidence="6 7" key="1">
    <citation type="journal article" date="2019" name="Emerg. Microbes Infect.">
        <title>Comprehensive subspecies identification of 175 nontuberculous mycobacteria species based on 7547 genomic profiles.</title>
        <authorList>
            <person name="Matsumoto Y."/>
            <person name="Kinjo T."/>
            <person name="Motooka D."/>
            <person name="Nabeya D."/>
            <person name="Jung N."/>
            <person name="Uechi K."/>
            <person name="Horii T."/>
            <person name="Iida T."/>
            <person name="Fujita J."/>
            <person name="Nakamura S."/>
        </authorList>
    </citation>
    <scope>NUCLEOTIDE SEQUENCE [LARGE SCALE GENOMIC DNA]</scope>
    <source>
        <strain evidence="6 7">JCM 18538</strain>
    </source>
</reference>
<dbReference type="RefSeq" id="WP_163922532.1">
    <property type="nucleotide sequence ID" value="NZ_AP022593.1"/>
</dbReference>
<dbReference type="PROSITE" id="PS00622">
    <property type="entry name" value="HTH_LUXR_1"/>
    <property type="match status" value="1"/>
</dbReference>
<evidence type="ECO:0000256" key="2">
    <source>
        <dbReference type="ARBA" id="ARBA00023125"/>
    </source>
</evidence>
<accession>A0A7I7S5P6</accession>
<dbReference type="PROSITE" id="PS50043">
    <property type="entry name" value="HTH_LUXR_2"/>
    <property type="match status" value="1"/>
</dbReference>
<dbReference type="CDD" id="cd06170">
    <property type="entry name" value="LuxR_C_like"/>
    <property type="match status" value="1"/>
</dbReference>
<evidence type="ECO:0000256" key="3">
    <source>
        <dbReference type="ARBA" id="ARBA00023163"/>
    </source>
</evidence>
<geneLocation type="plasmid" evidence="7">
    <name>pjcm18538 dna</name>
</geneLocation>
<dbReference type="PANTHER" id="PTHR44688">
    <property type="entry name" value="DNA-BINDING TRANSCRIPTIONAL ACTIVATOR DEVR_DOSR"/>
    <property type="match status" value="1"/>
</dbReference>
<dbReference type="AlphaFoldDB" id="A0A7I7S5P6"/>
<dbReference type="PRINTS" id="PR00038">
    <property type="entry name" value="HTHLUXR"/>
</dbReference>
<dbReference type="EMBL" id="AP022593">
    <property type="protein sequence ID" value="BBY51619.1"/>
    <property type="molecule type" value="Genomic_DNA"/>
</dbReference>
<dbReference type="InterPro" id="IPR016032">
    <property type="entry name" value="Sig_transdc_resp-reg_C-effctor"/>
</dbReference>
<dbReference type="Pfam" id="PF00196">
    <property type="entry name" value="GerE"/>
    <property type="match status" value="1"/>
</dbReference>
<dbReference type="KEGG" id="marz:MARA_50870"/>
<keyword evidence="1" id="KW-0805">Transcription regulation</keyword>
<evidence type="ECO:0000313" key="6">
    <source>
        <dbReference type="EMBL" id="BBY51619.1"/>
    </source>
</evidence>
<dbReference type="Proteomes" id="UP000467428">
    <property type="component" value="Chromosome"/>
</dbReference>
<dbReference type="Gene3D" id="3.30.450.40">
    <property type="match status" value="1"/>
</dbReference>
<feature type="domain" description="HTH luxR-type" evidence="5">
    <location>
        <begin position="203"/>
        <end position="268"/>
    </location>
</feature>
<keyword evidence="2" id="KW-0238">DNA-binding</keyword>
<sequence>MLRPRDADALRAELRHLAVDGGVPVLFGGEVHGNALLLSEFVGTRTSLLRGLVVRSNSGLGGASMVAGRPLAVADYRSAATITHDYDTPVLSEGIRSVLAVPVVVDGTPRAMLYGAYRASAPIGGRAAEMMVAAGRRLAEEMRIRDEVDRRIRQRDAQIATAAQSETVREVHAELRRLAAADQPVTKRELQQLAERLSGRIDDSADDAPLTVRELDVLAHVALGCTNGEVARRLSLRPETVKSYLRSASGKLGTRTRHEAVSRARSRGLLP</sequence>
<dbReference type="SUPFAM" id="SSF46894">
    <property type="entry name" value="C-terminal effector domain of the bipartite response regulators"/>
    <property type="match status" value="1"/>
</dbReference>
<evidence type="ECO:0000313" key="7">
    <source>
        <dbReference type="Proteomes" id="UP000467428"/>
    </source>
</evidence>
<dbReference type="SMART" id="SM00421">
    <property type="entry name" value="HTH_LUXR"/>
    <property type="match status" value="1"/>
</dbReference>
<feature type="region of interest" description="Disordered" evidence="4">
    <location>
        <begin position="249"/>
        <end position="271"/>
    </location>
</feature>
<dbReference type="Gene3D" id="1.10.10.10">
    <property type="entry name" value="Winged helix-like DNA-binding domain superfamily/Winged helix DNA-binding domain"/>
    <property type="match status" value="1"/>
</dbReference>
<name>A0A7I7S5P6_9MYCO</name>
<evidence type="ECO:0000256" key="1">
    <source>
        <dbReference type="ARBA" id="ARBA00023015"/>
    </source>
</evidence>
<evidence type="ECO:0000256" key="4">
    <source>
        <dbReference type="SAM" id="MobiDB-lite"/>
    </source>
</evidence>
<dbReference type="InterPro" id="IPR000792">
    <property type="entry name" value="Tscrpt_reg_LuxR_C"/>
</dbReference>
<protein>
    <submittedName>
        <fullName evidence="6">Helix-turn-helix transcriptional regulator</fullName>
    </submittedName>
</protein>
<organism evidence="6 7">
    <name type="scientific">Mycolicibacterium arabiense</name>
    <dbReference type="NCBI Taxonomy" id="1286181"/>
    <lineage>
        <taxon>Bacteria</taxon>
        <taxon>Bacillati</taxon>
        <taxon>Actinomycetota</taxon>
        <taxon>Actinomycetes</taxon>
        <taxon>Mycobacteriales</taxon>
        <taxon>Mycobacteriaceae</taxon>
        <taxon>Mycolicibacterium</taxon>
    </lineage>
</organism>
<dbReference type="InterPro" id="IPR036388">
    <property type="entry name" value="WH-like_DNA-bd_sf"/>
</dbReference>
<dbReference type="InterPro" id="IPR029016">
    <property type="entry name" value="GAF-like_dom_sf"/>
</dbReference>
<keyword evidence="3" id="KW-0804">Transcription</keyword>
<dbReference type="GO" id="GO:0003677">
    <property type="term" value="F:DNA binding"/>
    <property type="evidence" value="ECO:0007669"/>
    <property type="project" value="UniProtKB-KW"/>
</dbReference>
<dbReference type="SUPFAM" id="SSF55781">
    <property type="entry name" value="GAF domain-like"/>
    <property type="match status" value="1"/>
</dbReference>
<gene>
    <name evidence="6" type="ORF">MARA_50870</name>
</gene>
<dbReference type="GO" id="GO:0006355">
    <property type="term" value="P:regulation of DNA-templated transcription"/>
    <property type="evidence" value="ECO:0007669"/>
    <property type="project" value="InterPro"/>
</dbReference>
<keyword evidence="7" id="KW-1185">Reference proteome</keyword>
<dbReference type="PANTHER" id="PTHR44688:SF16">
    <property type="entry name" value="DNA-BINDING TRANSCRIPTIONAL ACTIVATOR DEVR_DOSR"/>
    <property type="match status" value="1"/>
</dbReference>
<evidence type="ECO:0000259" key="5">
    <source>
        <dbReference type="PROSITE" id="PS50043"/>
    </source>
</evidence>
<proteinExistence type="predicted"/>